<dbReference type="EMBL" id="BSYA01000413">
    <property type="protein sequence ID" value="GMG39116.1"/>
    <property type="molecule type" value="Genomic_DNA"/>
</dbReference>
<dbReference type="PROSITE" id="PS51253">
    <property type="entry name" value="HTH_CENPB"/>
    <property type="match status" value="1"/>
</dbReference>
<dbReference type="Pfam" id="PF03221">
    <property type="entry name" value="HTH_Tnp_Tc5"/>
    <property type="match status" value="1"/>
</dbReference>
<dbReference type="PANTHER" id="PTHR19303:SF70">
    <property type="entry name" value="HTH CENPB-TYPE DOMAIN-CONTAINING PROTEIN"/>
    <property type="match status" value="1"/>
</dbReference>
<reference evidence="4" key="1">
    <citation type="submission" date="2023-04" db="EMBL/GenBank/DDBJ databases">
        <title>Aspergillus oryzae NBRC 4228.</title>
        <authorList>
            <person name="Ichikawa N."/>
            <person name="Sato H."/>
            <person name="Tonouchi N."/>
        </authorList>
    </citation>
    <scope>NUCLEOTIDE SEQUENCE</scope>
    <source>
        <strain evidence="4">NBRC 4228</strain>
    </source>
</reference>
<evidence type="ECO:0000259" key="3">
    <source>
        <dbReference type="PROSITE" id="PS51253"/>
    </source>
</evidence>
<keyword evidence="1" id="KW-0238">DNA-binding</keyword>
<dbReference type="SUPFAM" id="SSF101447">
    <property type="entry name" value="Formin homology 2 domain (FH2 domain)"/>
    <property type="match status" value="1"/>
</dbReference>
<evidence type="ECO:0000256" key="1">
    <source>
        <dbReference type="ARBA" id="ARBA00023125"/>
    </source>
</evidence>
<evidence type="ECO:0000313" key="5">
    <source>
        <dbReference type="Proteomes" id="UP001165205"/>
    </source>
</evidence>
<feature type="region of interest" description="Disordered" evidence="2">
    <location>
        <begin position="347"/>
        <end position="481"/>
    </location>
</feature>
<dbReference type="Gene3D" id="1.10.10.60">
    <property type="entry name" value="Homeodomain-like"/>
    <property type="match status" value="2"/>
</dbReference>
<feature type="compositionally biased region" description="Polar residues" evidence="2">
    <location>
        <begin position="407"/>
        <end position="422"/>
    </location>
</feature>
<proteinExistence type="predicted"/>
<feature type="compositionally biased region" description="Polar residues" evidence="2">
    <location>
        <begin position="352"/>
        <end position="390"/>
    </location>
</feature>
<evidence type="ECO:0000256" key="2">
    <source>
        <dbReference type="SAM" id="MobiDB-lite"/>
    </source>
</evidence>
<dbReference type="InterPro" id="IPR006600">
    <property type="entry name" value="HTH_CenpB_DNA-bd_dom"/>
</dbReference>
<dbReference type="Proteomes" id="UP001165205">
    <property type="component" value="Unassembled WGS sequence"/>
</dbReference>
<dbReference type="SMART" id="SM00674">
    <property type="entry name" value="CENPB"/>
    <property type="match status" value="1"/>
</dbReference>
<gene>
    <name evidence="4" type="ORF">Aory04_001362900</name>
</gene>
<feature type="compositionally biased region" description="Pro residues" evidence="2">
    <location>
        <begin position="97"/>
        <end position="121"/>
    </location>
</feature>
<dbReference type="InterPro" id="IPR009057">
    <property type="entry name" value="Homeodomain-like_sf"/>
</dbReference>
<dbReference type="GO" id="GO:0005634">
    <property type="term" value="C:nucleus"/>
    <property type="evidence" value="ECO:0007669"/>
    <property type="project" value="TreeGrafter"/>
</dbReference>
<feature type="compositionally biased region" description="Basic residues" evidence="2">
    <location>
        <begin position="542"/>
        <end position="552"/>
    </location>
</feature>
<dbReference type="SUPFAM" id="SSF46689">
    <property type="entry name" value="Homeodomain-like"/>
    <property type="match status" value="1"/>
</dbReference>
<feature type="compositionally biased region" description="Basic and acidic residues" evidence="2">
    <location>
        <begin position="532"/>
        <end position="541"/>
    </location>
</feature>
<dbReference type="InterPro" id="IPR050863">
    <property type="entry name" value="CenT-Element_Derived"/>
</dbReference>
<sequence length="552" mass="60468">MIFLASAAMDTESTHAQDNDYTQSPWLDLGGFSPSQQSPPLDYHGFGYGMLPLESAYGVSVPPPYASLPLTMPSNTWPSMMSTHPQHPFPEGSVPAVPIPPAVSPVTHNPPPPPPPPPPPRKSSTSNSTPRRTLTDDDRRRMCLYHEENKTAKQTDIGGQSLHSLFLFSTVSKVLRQKEKYLNPDDGTRSPIKRAKGRVPDIEKALSNWVRNYQRHGYPLSDEMIREKAIFFANTCGSPDGKEKVLSTSWMEKFKHKNNLMGLKSRKSSFSAKSDSESPRRLSINSAIASAIQSPSVLSPISPTGFATPSPLSPTQSQENFRPDNLRDLLGDYQNARTTSTISIDTTSSVSAGVTSPTSTLVTDSPFTPASQSHNPSTDSNQNRPRSQTFPFIGVDPSVLSPDEQPDQLSPKTGLQQATLQESPFMDEYNPKAIPSLDTSSSTIKRNRSNPEIKAKSIYPPLFPKSTTVSPISSPGSPTQDEARRALELVMNYFEHQPTGLGAQDYLTIGGLMERLELAKSQQTTLPGGLTRIDEHDDGPHLHKKRSIRSLG</sequence>
<dbReference type="PANTHER" id="PTHR19303">
    <property type="entry name" value="TRANSPOSON"/>
    <property type="match status" value="1"/>
</dbReference>
<accession>A0AAN4YXZ8</accession>
<protein>
    <submittedName>
        <fullName evidence="4">Unnamed protein product</fullName>
    </submittedName>
</protein>
<name>A0AAN4YXZ8_ASPOZ</name>
<feature type="region of interest" description="Disordered" evidence="2">
    <location>
        <begin position="523"/>
        <end position="552"/>
    </location>
</feature>
<feature type="compositionally biased region" description="Low complexity" evidence="2">
    <location>
        <begin position="122"/>
        <end position="132"/>
    </location>
</feature>
<feature type="region of interest" description="Disordered" evidence="2">
    <location>
        <begin position="82"/>
        <end position="141"/>
    </location>
</feature>
<feature type="domain" description="HTH CENPB-type" evidence="3">
    <location>
        <begin position="190"/>
        <end position="264"/>
    </location>
</feature>
<comment type="caution">
    <text evidence="4">The sequence shown here is derived from an EMBL/GenBank/DDBJ whole genome shotgun (WGS) entry which is preliminary data.</text>
</comment>
<organism evidence="4 5">
    <name type="scientific">Aspergillus oryzae</name>
    <name type="common">Yellow koji mold</name>
    <dbReference type="NCBI Taxonomy" id="5062"/>
    <lineage>
        <taxon>Eukaryota</taxon>
        <taxon>Fungi</taxon>
        <taxon>Dikarya</taxon>
        <taxon>Ascomycota</taxon>
        <taxon>Pezizomycotina</taxon>
        <taxon>Eurotiomycetes</taxon>
        <taxon>Eurotiomycetidae</taxon>
        <taxon>Eurotiales</taxon>
        <taxon>Aspergillaceae</taxon>
        <taxon>Aspergillus</taxon>
        <taxon>Aspergillus subgen. Circumdati</taxon>
    </lineage>
</organism>
<feature type="region of interest" description="Disordered" evidence="2">
    <location>
        <begin position="300"/>
        <end position="326"/>
    </location>
</feature>
<feature type="compositionally biased region" description="Polar residues" evidence="2">
    <location>
        <begin position="465"/>
        <end position="480"/>
    </location>
</feature>
<dbReference type="GO" id="GO:0003677">
    <property type="term" value="F:DNA binding"/>
    <property type="evidence" value="ECO:0007669"/>
    <property type="project" value="UniProtKB-KW"/>
</dbReference>
<dbReference type="AlphaFoldDB" id="A0AAN4YXZ8"/>
<evidence type="ECO:0000313" key="4">
    <source>
        <dbReference type="EMBL" id="GMG39116.1"/>
    </source>
</evidence>